<sequence length="377" mass="39492">MDFTFTEEQQAAAEAAKGVFAGVAPDAVPSPALTPGAVAEACDRTLWDRLAEADLLSLLLDARYGGAGLDAVALCLVLRESAKVLARVPLLESSAAAAAVQAYGGEEVKSALLARAGRGELVLTVAAHGRTGHDPAELAVTARRDGDTWVLDGVQTAVPWAYDADVTIVPAHTGTGRTVLALVPRGHDGAVLAEQFSTSGERLGELRLQSARLAAGEVIDADGAWEWLRDLLATGTCALALGLGERVLRMTGKYTSEREQFGFPVATFQAVAVQAADRYIDLRAMEATLWQAAWRLASGAPGALPATGDVAVAKIWAAEGVRRVVQTAQHLHGGFGADVDYPLHRYHAWAKHLELSLGPAAAHEEALGDLLAAHPLA</sequence>
<evidence type="ECO:0000313" key="8">
    <source>
        <dbReference type="EMBL" id="GGY28895.1"/>
    </source>
</evidence>
<feature type="domain" description="Acyl-CoA dehydrogenase/oxidase N-terminal" evidence="7">
    <location>
        <begin position="38"/>
        <end position="120"/>
    </location>
</feature>
<evidence type="ECO:0000256" key="4">
    <source>
        <dbReference type="ARBA" id="ARBA00022827"/>
    </source>
</evidence>
<keyword evidence="3" id="KW-0285">Flavoprotein</keyword>
<dbReference type="InterPro" id="IPR046373">
    <property type="entry name" value="Acyl-CoA_Oxase/DH_mid-dom_sf"/>
</dbReference>
<dbReference type="Gene3D" id="2.40.110.10">
    <property type="entry name" value="Butyryl-CoA Dehydrogenase, subunit A, domain 2"/>
    <property type="match status" value="1"/>
</dbReference>
<gene>
    <name evidence="8" type="ORF">GCM10010384_39830</name>
</gene>
<dbReference type="InterPro" id="IPR009075">
    <property type="entry name" value="AcylCo_DH/oxidase_C"/>
</dbReference>
<comment type="caution">
    <text evidence="8">The sequence shown here is derived from an EMBL/GenBank/DDBJ whole genome shotgun (WGS) entry which is preliminary data.</text>
</comment>
<proteinExistence type="inferred from homology"/>
<dbReference type="PANTHER" id="PTHR43884:SF20">
    <property type="entry name" value="ACYL-COA DEHYDROGENASE FADE28"/>
    <property type="match status" value="1"/>
</dbReference>
<dbReference type="Pfam" id="PF02771">
    <property type="entry name" value="Acyl-CoA_dh_N"/>
    <property type="match status" value="1"/>
</dbReference>
<organism evidence="8 9">
    <name type="scientific">Streptomyces djakartensis</name>
    <dbReference type="NCBI Taxonomy" id="68193"/>
    <lineage>
        <taxon>Bacteria</taxon>
        <taxon>Bacillati</taxon>
        <taxon>Actinomycetota</taxon>
        <taxon>Actinomycetes</taxon>
        <taxon>Kitasatosporales</taxon>
        <taxon>Streptomycetaceae</taxon>
        <taxon>Streptomyces</taxon>
    </lineage>
</organism>
<dbReference type="InterPro" id="IPR036250">
    <property type="entry name" value="AcylCo_DH-like_C"/>
</dbReference>
<dbReference type="Gene3D" id="1.10.540.10">
    <property type="entry name" value="Acyl-CoA dehydrogenase/oxidase, N-terminal domain"/>
    <property type="match status" value="1"/>
</dbReference>
<comment type="cofactor">
    <cofactor evidence="1">
        <name>FAD</name>
        <dbReference type="ChEBI" id="CHEBI:57692"/>
    </cofactor>
</comment>
<dbReference type="PANTHER" id="PTHR43884">
    <property type="entry name" value="ACYL-COA DEHYDROGENASE"/>
    <property type="match status" value="1"/>
</dbReference>
<dbReference type="SUPFAM" id="SSF47203">
    <property type="entry name" value="Acyl-CoA dehydrogenase C-terminal domain-like"/>
    <property type="match status" value="1"/>
</dbReference>
<evidence type="ECO:0000256" key="2">
    <source>
        <dbReference type="ARBA" id="ARBA00009347"/>
    </source>
</evidence>
<evidence type="ECO:0000256" key="3">
    <source>
        <dbReference type="ARBA" id="ARBA00022630"/>
    </source>
</evidence>
<reference evidence="9" key="1">
    <citation type="journal article" date="2019" name="Int. J. Syst. Evol. Microbiol.">
        <title>The Global Catalogue of Microorganisms (GCM) 10K type strain sequencing project: providing services to taxonomists for standard genome sequencing and annotation.</title>
        <authorList>
            <consortium name="The Broad Institute Genomics Platform"/>
            <consortium name="The Broad Institute Genome Sequencing Center for Infectious Disease"/>
            <person name="Wu L."/>
            <person name="Ma J."/>
        </authorList>
    </citation>
    <scope>NUCLEOTIDE SEQUENCE [LARGE SCALE GENOMIC DNA]</scope>
    <source>
        <strain evidence="9">JCM 4957</strain>
    </source>
</reference>
<dbReference type="InterPro" id="IPR037069">
    <property type="entry name" value="AcylCoA_DH/ox_N_sf"/>
</dbReference>
<evidence type="ECO:0000259" key="6">
    <source>
        <dbReference type="Pfam" id="PF00441"/>
    </source>
</evidence>
<protein>
    <submittedName>
        <fullName evidence="8">Acyl-CoA dehydrogenase</fullName>
    </submittedName>
</protein>
<comment type="similarity">
    <text evidence="2">Belongs to the acyl-CoA dehydrogenase family.</text>
</comment>
<dbReference type="Pfam" id="PF00441">
    <property type="entry name" value="Acyl-CoA_dh_1"/>
    <property type="match status" value="1"/>
</dbReference>
<keyword evidence="4" id="KW-0274">FAD</keyword>
<dbReference type="SUPFAM" id="SSF56645">
    <property type="entry name" value="Acyl-CoA dehydrogenase NM domain-like"/>
    <property type="match status" value="1"/>
</dbReference>
<dbReference type="InterPro" id="IPR009100">
    <property type="entry name" value="AcylCoA_DH/oxidase_NM_dom_sf"/>
</dbReference>
<dbReference type="EMBL" id="BMWE01000011">
    <property type="protein sequence ID" value="GGY28895.1"/>
    <property type="molecule type" value="Genomic_DNA"/>
</dbReference>
<dbReference type="RefSeq" id="WP_190199217.1">
    <property type="nucleotide sequence ID" value="NZ_BMWE01000011.1"/>
</dbReference>
<dbReference type="Gene3D" id="1.20.140.10">
    <property type="entry name" value="Butyryl-CoA Dehydrogenase, subunit A, domain 3"/>
    <property type="match status" value="1"/>
</dbReference>
<evidence type="ECO:0000256" key="5">
    <source>
        <dbReference type="ARBA" id="ARBA00023002"/>
    </source>
</evidence>
<keyword evidence="9" id="KW-1185">Reference proteome</keyword>
<accession>A0ABQ2ZXI4</accession>
<keyword evidence="5" id="KW-0560">Oxidoreductase</keyword>
<dbReference type="InterPro" id="IPR013786">
    <property type="entry name" value="AcylCoA_DH/ox_N"/>
</dbReference>
<dbReference type="Proteomes" id="UP000653308">
    <property type="component" value="Unassembled WGS sequence"/>
</dbReference>
<dbReference type="CDD" id="cd00567">
    <property type="entry name" value="ACAD"/>
    <property type="match status" value="1"/>
</dbReference>
<name>A0ABQ2ZXI4_9ACTN</name>
<evidence type="ECO:0000259" key="7">
    <source>
        <dbReference type="Pfam" id="PF02771"/>
    </source>
</evidence>
<feature type="domain" description="Acyl-CoA dehydrogenase/oxidase C-terminal" evidence="6">
    <location>
        <begin position="235"/>
        <end position="363"/>
    </location>
</feature>
<evidence type="ECO:0000256" key="1">
    <source>
        <dbReference type="ARBA" id="ARBA00001974"/>
    </source>
</evidence>
<evidence type="ECO:0000313" key="9">
    <source>
        <dbReference type="Proteomes" id="UP000653308"/>
    </source>
</evidence>